<protein>
    <submittedName>
        <fullName evidence="1">Uncharacterized protein</fullName>
    </submittedName>
</protein>
<dbReference type="AlphaFoldDB" id="A0A7Y0FFL9"/>
<dbReference type="Proteomes" id="UP000583127">
    <property type="component" value="Unassembled WGS sequence"/>
</dbReference>
<dbReference type="RefSeq" id="WP_169500440.1">
    <property type="nucleotide sequence ID" value="NZ_JABBFZ010000020.1"/>
</dbReference>
<comment type="caution">
    <text evidence="1">The sequence shown here is derived from an EMBL/GenBank/DDBJ whole genome shotgun (WGS) entry which is preliminary data.</text>
</comment>
<accession>A0A7Y0FFL9</accession>
<organism evidence="1 2">
    <name type="scientific">Paraburkholderia antibiotica</name>
    <dbReference type="NCBI Taxonomy" id="2728839"/>
    <lineage>
        <taxon>Bacteria</taxon>
        <taxon>Pseudomonadati</taxon>
        <taxon>Pseudomonadota</taxon>
        <taxon>Betaproteobacteria</taxon>
        <taxon>Burkholderiales</taxon>
        <taxon>Burkholderiaceae</taxon>
        <taxon>Paraburkholderia</taxon>
    </lineage>
</organism>
<sequence length="59" mass="6270">MLKVLIVLILTLVLLCVAIAVPLGIFGLLVKLFGHAWRGGALAGVRSARTGTPRNVYAR</sequence>
<name>A0A7Y0FFL9_9BURK</name>
<keyword evidence="2" id="KW-1185">Reference proteome</keyword>
<evidence type="ECO:0000313" key="2">
    <source>
        <dbReference type="Proteomes" id="UP000583127"/>
    </source>
</evidence>
<gene>
    <name evidence="1" type="ORF">HHL14_25970</name>
</gene>
<reference evidence="1 2" key="1">
    <citation type="submission" date="2020-04" db="EMBL/GenBank/DDBJ databases">
        <title>Paraburkholderia sp. G-4-1-8 isolated from soil.</title>
        <authorList>
            <person name="Dahal R.H."/>
        </authorList>
    </citation>
    <scope>NUCLEOTIDE SEQUENCE [LARGE SCALE GENOMIC DNA]</scope>
    <source>
        <strain evidence="1 2">G-4-1-8</strain>
    </source>
</reference>
<evidence type="ECO:0000313" key="1">
    <source>
        <dbReference type="EMBL" id="NML34264.1"/>
    </source>
</evidence>
<dbReference type="EMBL" id="JABBFZ010000020">
    <property type="protein sequence ID" value="NML34264.1"/>
    <property type="molecule type" value="Genomic_DNA"/>
</dbReference>
<proteinExistence type="predicted"/>